<comment type="subcellular location">
    <subcellularLocation>
        <location evidence="1">Membrane</location>
        <topology evidence="1">Multi-pass membrane protein</topology>
    </subcellularLocation>
</comment>
<dbReference type="GO" id="GO:0038023">
    <property type="term" value="F:signaling receptor activity"/>
    <property type="evidence" value="ECO:0007669"/>
    <property type="project" value="TreeGrafter"/>
</dbReference>
<dbReference type="Proteomes" id="UP000070444">
    <property type="component" value="Unassembled WGS sequence"/>
</dbReference>
<keyword evidence="5 7" id="KW-0472">Membrane</keyword>
<feature type="transmembrane region" description="Helical" evidence="7">
    <location>
        <begin position="122"/>
        <end position="142"/>
    </location>
</feature>
<evidence type="ECO:0000256" key="3">
    <source>
        <dbReference type="ARBA" id="ARBA00022692"/>
    </source>
</evidence>
<comment type="similarity">
    <text evidence="2">Belongs to the ADIPOR family.</text>
</comment>
<feature type="transmembrane region" description="Helical" evidence="7">
    <location>
        <begin position="408"/>
        <end position="428"/>
    </location>
</feature>
<feature type="transmembrane region" description="Helical" evidence="7">
    <location>
        <begin position="448"/>
        <end position="470"/>
    </location>
</feature>
<evidence type="ECO:0000313" key="9">
    <source>
        <dbReference type="Proteomes" id="UP000070444"/>
    </source>
</evidence>
<evidence type="ECO:0000256" key="4">
    <source>
        <dbReference type="ARBA" id="ARBA00022989"/>
    </source>
</evidence>
<keyword evidence="9" id="KW-1185">Reference proteome</keyword>
<feature type="transmembrane region" description="Helical" evidence="7">
    <location>
        <begin position="512"/>
        <end position="533"/>
    </location>
</feature>
<dbReference type="GO" id="GO:0006882">
    <property type="term" value="P:intracellular zinc ion homeostasis"/>
    <property type="evidence" value="ECO:0007669"/>
    <property type="project" value="TreeGrafter"/>
</dbReference>
<feature type="binding site" evidence="6">
    <location>
        <position position="285"/>
    </location>
    <ligand>
        <name>Zn(2+)</name>
        <dbReference type="ChEBI" id="CHEBI:29105"/>
    </ligand>
</feature>
<feature type="transmembrane region" description="Helical" evidence="7">
    <location>
        <begin position="157"/>
        <end position="177"/>
    </location>
</feature>
<organism evidence="8 9">
    <name type="scientific">Conidiobolus coronatus (strain ATCC 28846 / CBS 209.66 / NRRL 28638)</name>
    <name type="common">Delacroixia coronata</name>
    <dbReference type="NCBI Taxonomy" id="796925"/>
    <lineage>
        <taxon>Eukaryota</taxon>
        <taxon>Fungi</taxon>
        <taxon>Fungi incertae sedis</taxon>
        <taxon>Zoopagomycota</taxon>
        <taxon>Entomophthoromycotina</taxon>
        <taxon>Entomophthoromycetes</taxon>
        <taxon>Entomophthorales</taxon>
        <taxon>Ancylistaceae</taxon>
        <taxon>Conidiobolus</taxon>
    </lineage>
</organism>
<evidence type="ECO:0000256" key="7">
    <source>
        <dbReference type="SAM" id="Phobius"/>
    </source>
</evidence>
<feature type="binding site" evidence="6">
    <location>
        <position position="140"/>
    </location>
    <ligand>
        <name>Zn(2+)</name>
        <dbReference type="ChEBI" id="CHEBI:29105"/>
    </ligand>
</feature>
<evidence type="ECO:0000256" key="2">
    <source>
        <dbReference type="ARBA" id="ARBA00007018"/>
    </source>
</evidence>
<evidence type="ECO:0000256" key="1">
    <source>
        <dbReference type="ARBA" id="ARBA00004141"/>
    </source>
</evidence>
<feature type="transmembrane region" description="Helical" evidence="7">
    <location>
        <begin position="287"/>
        <end position="304"/>
    </location>
</feature>
<protein>
    <submittedName>
        <fullName evidence="8">HlyIII-domain-containing protein</fullName>
    </submittedName>
</protein>
<keyword evidence="3 7" id="KW-0812">Transmembrane</keyword>
<name>A0A137P787_CONC2</name>
<reference evidence="8 9" key="1">
    <citation type="journal article" date="2015" name="Genome Biol. Evol.">
        <title>Phylogenomic analyses indicate that early fungi evolved digesting cell walls of algal ancestors of land plants.</title>
        <authorList>
            <person name="Chang Y."/>
            <person name="Wang S."/>
            <person name="Sekimoto S."/>
            <person name="Aerts A.L."/>
            <person name="Choi C."/>
            <person name="Clum A."/>
            <person name="LaButti K.M."/>
            <person name="Lindquist E.A."/>
            <person name="Yee Ngan C."/>
            <person name="Ohm R.A."/>
            <person name="Salamov A.A."/>
            <person name="Grigoriev I.V."/>
            <person name="Spatafora J.W."/>
            <person name="Berbee M.L."/>
        </authorList>
    </citation>
    <scope>NUCLEOTIDE SEQUENCE [LARGE SCALE GENOMIC DNA]</scope>
    <source>
        <strain evidence="8 9">NRRL 28638</strain>
    </source>
</reference>
<keyword evidence="4 7" id="KW-1133">Transmembrane helix</keyword>
<feature type="transmembrane region" description="Helical" evidence="7">
    <location>
        <begin position="482"/>
        <end position="500"/>
    </location>
</feature>
<dbReference type="EMBL" id="KQ964492">
    <property type="protein sequence ID" value="KXN70791.1"/>
    <property type="molecule type" value="Genomic_DNA"/>
</dbReference>
<evidence type="ECO:0000313" key="8">
    <source>
        <dbReference type="EMBL" id="KXN70791.1"/>
    </source>
</evidence>
<dbReference type="STRING" id="796925.A0A137P787"/>
<feature type="transmembrane region" description="Helical" evidence="7">
    <location>
        <begin position="250"/>
        <end position="267"/>
    </location>
</feature>
<feature type="transmembrane region" description="Helical" evidence="7">
    <location>
        <begin position="592"/>
        <end position="613"/>
    </location>
</feature>
<proteinExistence type="inferred from homology"/>
<dbReference type="GO" id="GO:0016020">
    <property type="term" value="C:membrane"/>
    <property type="evidence" value="ECO:0007669"/>
    <property type="project" value="UniProtKB-SubCell"/>
</dbReference>
<dbReference type="Pfam" id="PF03006">
    <property type="entry name" value="HlyIII"/>
    <property type="match status" value="2"/>
</dbReference>
<keyword evidence="6" id="KW-0862">Zinc</keyword>
<feature type="transmembrane region" description="Helical" evidence="7">
    <location>
        <begin position="82"/>
        <end position="102"/>
    </location>
</feature>
<evidence type="ECO:0000256" key="6">
    <source>
        <dbReference type="PIRSR" id="PIRSR604254-1"/>
    </source>
</evidence>
<dbReference type="PANTHER" id="PTHR20855:SF52">
    <property type="entry name" value="ADIPONECTIN RECEPTOR PROTEIN"/>
    <property type="match status" value="1"/>
</dbReference>
<feature type="transmembrane region" description="Helical" evidence="7">
    <location>
        <begin position="545"/>
        <end position="572"/>
    </location>
</feature>
<dbReference type="AlphaFoldDB" id="A0A137P787"/>
<gene>
    <name evidence="8" type="ORF">CONCODRAFT_78651</name>
</gene>
<keyword evidence="6" id="KW-0479">Metal-binding</keyword>
<feature type="transmembrane region" description="Helical" evidence="7">
    <location>
        <begin position="184"/>
        <end position="206"/>
    </location>
</feature>
<feature type="transmembrane region" description="Helical" evidence="7">
    <location>
        <begin position="218"/>
        <end position="238"/>
    </location>
</feature>
<dbReference type="InterPro" id="IPR004254">
    <property type="entry name" value="AdipoR/HlyIII-related"/>
</dbReference>
<accession>A0A137P787</accession>
<dbReference type="PANTHER" id="PTHR20855">
    <property type="entry name" value="ADIPOR/PROGESTIN RECEPTOR-RELATED"/>
    <property type="match status" value="1"/>
</dbReference>
<evidence type="ECO:0000256" key="5">
    <source>
        <dbReference type="ARBA" id="ARBA00023136"/>
    </source>
</evidence>
<feature type="binding site" evidence="6">
    <location>
        <position position="289"/>
    </location>
    <ligand>
        <name>Zn(2+)</name>
        <dbReference type="ChEBI" id="CHEBI:29105"/>
    </ligand>
</feature>
<dbReference type="GO" id="GO:0046872">
    <property type="term" value="F:metal ion binding"/>
    <property type="evidence" value="ECO:0007669"/>
    <property type="project" value="UniProtKB-KW"/>
</dbReference>
<sequence length="625" mass="72033">MRQRIINNNSGESGSSSEVNKPLLEVPKQKLQSIKRQLLAKFEETPIWARSEYILDGYRQTTNSYIECFKSLFYIHNETGNVYSHGIGAIIFVVLAVSTFYLMSHHSTQTKWNINWQDYMVLYSYIFCAICCLVLSTCFHLFLCHKDDKPFWNACDLSGIVMLICASFYPIINYIFFCDQFYKLLYIVSITVLGVAIMVQCTSTYFSQEKFRSLRTFSFMFLAFTGLVPISHYFIKVGIIRAIEYAPMKYIGYMALFYIAGALIYLYRLPERFFPGKFDYWFHSHQIFHVFVVIAALFHFNGVLESFHIHHSSFQGYDGKNVEETGSTSTSSSFTSKLKDALHELEPTENSPLAPIANTYKKLVCTFRELPAWAQDNIYIHTGYRIPTNSYYECLKSLFYFHNESGNVYSHLVGAITFIVLAFTTSYYLAQHSEELGELVKTSDWVVIYTFIGGAIACLLCSSLFHLFCSHSEDVSKIWNRCDYFGIILLIIGSYIPATYYCFFCDEFWKGVYLGMIGILGAGTTVVCFVDKFRTPAYRKVRTSIFIFLGLSGLIPITHSLVRDVGAFIYAYRIPERWFPGKFDYLFHSHQIFHVFVLTAAIFHYVGVIKAFYFHNFSLGGCLLV</sequence>
<dbReference type="OrthoDB" id="529367at2759"/>